<accession>A0ACC3T4D5</accession>
<name>A0ACC3T4D5_LIPKO</name>
<protein>
    <submittedName>
        <fullName evidence="1">Uncharacterized protein</fullName>
    </submittedName>
</protein>
<comment type="caution">
    <text evidence="1">The sequence shown here is derived from an EMBL/GenBank/DDBJ whole genome shotgun (WGS) entry which is preliminary data.</text>
</comment>
<reference evidence="2" key="1">
    <citation type="journal article" date="2024" name="Front. Bioeng. Biotechnol.">
        <title>Genome-scale model development and genomic sequencing of the oleaginous clade Lipomyces.</title>
        <authorList>
            <person name="Czajka J.J."/>
            <person name="Han Y."/>
            <person name="Kim J."/>
            <person name="Mondo S.J."/>
            <person name="Hofstad B.A."/>
            <person name="Robles A."/>
            <person name="Haridas S."/>
            <person name="Riley R."/>
            <person name="LaButti K."/>
            <person name="Pangilinan J."/>
            <person name="Andreopoulos W."/>
            <person name="Lipzen A."/>
            <person name="Yan J."/>
            <person name="Wang M."/>
            <person name="Ng V."/>
            <person name="Grigoriev I.V."/>
            <person name="Spatafora J.W."/>
            <person name="Magnuson J.K."/>
            <person name="Baker S.E."/>
            <person name="Pomraning K.R."/>
        </authorList>
    </citation>
    <scope>NUCLEOTIDE SEQUENCE [LARGE SCALE GENOMIC DNA]</scope>
    <source>
        <strain evidence="2">CBS 7786</strain>
    </source>
</reference>
<evidence type="ECO:0000313" key="2">
    <source>
        <dbReference type="Proteomes" id="UP001433508"/>
    </source>
</evidence>
<evidence type="ECO:0000313" key="1">
    <source>
        <dbReference type="EMBL" id="KAK9238575.1"/>
    </source>
</evidence>
<dbReference type="EMBL" id="MU971355">
    <property type="protein sequence ID" value="KAK9238575.1"/>
    <property type="molecule type" value="Genomic_DNA"/>
</dbReference>
<sequence length="439" mass="49387">MLDCPADIERPRSRKFHSLRHQPYQGHHSLRLLHSHVNGPVSWLNPTRARFAYDTTDPLATPLLKDVEEYASEKRKTDRPSSHLGGITFEWRSRNNRKGRSVCIVKTPRSEAESKEPRVVVPQSTASLHNCLRNIGLMFIYFPYWDISYLVAFLFTIGSVIWVINGFFAWLPLQDPSTELKDESLWLGVTAFVGATVFEVGSVLLVLEAINVNREGCFGWAVELVFQGHGEVSNYGQLKFSPQKDDRDHHYRGSYVSGRPQSAKSSSVYTSSNELDAHAPPQSWQWLPSLHDLRTHLLHELGFLASISQLVGATIFWISGFTALPGINNKLSQDLLDGVYWTPQIVGGMGFVVSSALFMLETQRNWYTPAPRSLGWHIGLWNLVGSFGFTLCGALGPAYANGGAQYQSSLATFWGSWAFLIASVIQWYESLGKWVVEHR</sequence>
<proteinExistence type="predicted"/>
<gene>
    <name evidence="1" type="ORF">V1525DRAFT_418525</name>
</gene>
<dbReference type="Proteomes" id="UP001433508">
    <property type="component" value="Unassembled WGS sequence"/>
</dbReference>
<organism evidence="1 2">
    <name type="scientific">Lipomyces kononenkoae</name>
    <name type="common">Yeast</name>
    <dbReference type="NCBI Taxonomy" id="34357"/>
    <lineage>
        <taxon>Eukaryota</taxon>
        <taxon>Fungi</taxon>
        <taxon>Dikarya</taxon>
        <taxon>Ascomycota</taxon>
        <taxon>Saccharomycotina</taxon>
        <taxon>Lipomycetes</taxon>
        <taxon>Lipomycetales</taxon>
        <taxon>Lipomycetaceae</taxon>
        <taxon>Lipomyces</taxon>
    </lineage>
</organism>
<keyword evidence="2" id="KW-1185">Reference proteome</keyword>